<dbReference type="OrthoDB" id="2430298at2759"/>
<sequence length="126" mass="14569">MDWVTGLVPGGKENFKDFLVIVNRYSKGLRCLPLIGTQNSNQNFGPTSMTFLEIRLAFSTAYHPNKDGLAERMIQKMEDIIRRFFAYGMEYYDHKGYTHDRVTLLPQSNFLTTPASTLPQLNHPHW</sequence>
<comment type="caution">
    <text evidence="1">The sequence shown here is derived from an EMBL/GenBank/DDBJ whole genome shotgun (WGS) entry which is preliminary data.</text>
</comment>
<gene>
    <name evidence="1" type="ORF">O181_015481</name>
</gene>
<evidence type="ECO:0008006" key="3">
    <source>
        <dbReference type="Google" id="ProtNLM"/>
    </source>
</evidence>
<name>A0A9Q3GQ56_9BASI</name>
<evidence type="ECO:0000313" key="1">
    <source>
        <dbReference type="EMBL" id="MBW0475766.1"/>
    </source>
</evidence>
<protein>
    <recommendedName>
        <fullName evidence="3">Integrase catalytic domain-containing protein</fullName>
    </recommendedName>
</protein>
<reference evidence="1" key="1">
    <citation type="submission" date="2021-03" db="EMBL/GenBank/DDBJ databases">
        <title>Draft genome sequence of rust myrtle Austropuccinia psidii MF-1, a brazilian biotype.</title>
        <authorList>
            <person name="Quecine M.C."/>
            <person name="Pachon D.M.R."/>
            <person name="Bonatelli M.L."/>
            <person name="Correr F.H."/>
            <person name="Franceschini L.M."/>
            <person name="Leite T.F."/>
            <person name="Margarido G.R.A."/>
            <person name="Almeida C.A."/>
            <person name="Ferrarezi J.A."/>
            <person name="Labate C.A."/>
        </authorList>
    </citation>
    <scope>NUCLEOTIDE SEQUENCE</scope>
    <source>
        <strain evidence="1">MF-1</strain>
    </source>
</reference>
<dbReference type="Gene3D" id="3.30.420.10">
    <property type="entry name" value="Ribonuclease H-like superfamily/Ribonuclease H"/>
    <property type="match status" value="1"/>
</dbReference>
<keyword evidence="2" id="KW-1185">Reference proteome</keyword>
<dbReference type="AlphaFoldDB" id="A0A9Q3GQ56"/>
<dbReference type="InterPro" id="IPR012337">
    <property type="entry name" value="RNaseH-like_sf"/>
</dbReference>
<dbReference type="InterPro" id="IPR036397">
    <property type="entry name" value="RNaseH_sf"/>
</dbReference>
<evidence type="ECO:0000313" key="2">
    <source>
        <dbReference type="Proteomes" id="UP000765509"/>
    </source>
</evidence>
<accession>A0A9Q3GQ56</accession>
<dbReference type="GO" id="GO:0003676">
    <property type="term" value="F:nucleic acid binding"/>
    <property type="evidence" value="ECO:0007669"/>
    <property type="project" value="InterPro"/>
</dbReference>
<dbReference type="EMBL" id="AVOT02004227">
    <property type="protein sequence ID" value="MBW0475766.1"/>
    <property type="molecule type" value="Genomic_DNA"/>
</dbReference>
<dbReference type="SUPFAM" id="SSF53098">
    <property type="entry name" value="Ribonuclease H-like"/>
    <property type="match status" value="1"/>
</dbReference>
<dbReference type="Proteomes" id="UP000765509">
    <property type="component" value="Unassembled WGS sequence"/>
</dbReference>
<organism evidence="1 2">
    <name type="scientific">Austropuccinia psidii MF-1</name>
    <dbReference type="NCBI Taxonomy" id="1389203"/>
    <lineage>
        <taxon>Eukaryota</taxon>
        <taxon>Fungi</taxon>
        <taxon>Dikarya</taxon>
        <taxon>Basidiomycota</taxon>
        <taxon>Pucciniomycotina</taxon>
        <taxon>Pucciniomycetes</taxon>
        <taxon>Pucciniales</taxon>
        <taxon>Sphaerophragmiaceae</taxon>
        <taxon>Austropuccinia</taxon>
    </lineage>
</organism>
<proteinExistence type="predicted"/>